<proteinExistence type="predicted"/>
<sequence length="126" mass="13850">MDEEMEEFIVECSDVSEIDSEYEFDAAQFFDFCRPESTSEAEEAERWFQTAGNYPPSPLIIKLNLGKEITAGNSSGCSRLQEGKTAKSNCNSSYISPVGSPSKSKIKGTICVGIISFTFYISGTKN</sequence>
<evidence type="ECO:0000313" key="1">
    <source>
        <dbReference type="Proteomes" id="UP000189701"/>
    </source>
</evidence>
<dbReference type="GO" id="GO:0030295">
    <property type="term" value="F:protein kinase activator activity"/>
    <property type="evidence" value="ECO:0007669"/>
    <property type="project" value="TreeGrafter"/>
</dbReference>
<dbReference type="Proteomes" id="UP000189701">
    <property type="component" value="Unplaced"/>
</dbReference>
<dbReference type="InterPro" id="IPR009675">
    <property type="entry name" value="TPX2_fam"/>
</dbReference>
<protein>
    <submittedName>
        <fullName evidence="2">Uncharacterized protein LOC104211482</fullName>
    </submittedName>
</protein>
<dbReference type="RefSeq" id="XP_009758844.1">
    <property type="nucleotide sequence ID" value="XM_009760542.1"/>
</dbReference>
<dbReference type="GO" id="GO:0008017">
    <property type="term" value="F:microtubule binding"/>
    <property type="evidence" value="ECO:0007669"/>
    <property type="project" value="TreeGrafter"/>
</dbReference>
<dbReference type="STRING" id="4096.A0A1U7V987"/>
<dbReference type="GO" id="GO:0005880">
    <property type="term" value="C:nuclear microtubule"/>
    <property type="evidence" value="ECO:0007669"/>
    <property type="project" value="TreeGrafter"/>
</dbReference>
<dbReference type="PANTHER" id="PTHR14326">
    <property type="entry name" value="TARGETING PROTEIN FOR XKLP2"/>
    <property type="match status" value="1"/>
</dbReference>
<accession>A0A1U7V987</accession>
<dbReference type="PANTHER" id="PTHR14326:SF47">
    <property type="entry name" value="PROTEIN TPX2-LIKE ISOFORM X1"/>
    <property type="match status" value="1"/>
</dbReference>
<evidence type="ECO:0000313" key="2">
    <source>
        <dbReference type="RefSeq" id="XP_009758844.1"/>
    </source>
</evidence>
<dbReference type="AlphaFoldDB" id="A0A1U7V987"/>
<name>A0A1U7V987_NICSY</name>
<reference evidence="1" key="1">
    <citation type="journal article" date="2013" name="Genome Biol.">
        <title>Reference genomes and transcriptomes of Nicotiana sylvestris and Nicotiana tomentosiformis.</title>
        <authorList>
            <person name="Sierro N."/>
            <person name="Battey J.N."/>
            <person name="Ouadi S."/>
            <person name="Bovet L."/>
            <person name="Goepfert S."/>
            <person name="Bakaher N."/>
            <person name="Peitsch M.C."/>
            <person name="Ivanov N.V."/>
        </authorList>
    </citation>
    <scope>NUCLEOTIDE SEQUENCE [LARGE SCALE GENOMIC DNA]</scope>
</reference>
<organism evidence="1 2">
    <name type="scientific">Nicotiana sylvestris</name>
    <name type="common">Wood tobacco</name>
    <name type="synonym">South American tobacco</name>
    <dbReference type="NCBI Taxonomy" id="4096"/>
    <lineage>
        <taxon>Eukaryota</taxon>
        <taxon>Viridiplantae</taxon>
        <taxon>Streptophyta</taxon>
        <taxon>Embryophyta</taxon>
        <taxon>Tracheophyta</taxon>
        <taxon>Spermatophyta</taxon>
        <taxon>Magnoliopsida</taxon>
        <taxon>eudicotyledons</taxon>
        <taxon>Gunneridae</taxon>
        <taxon>Pentapetalae</taxon>
        <taxon>asterids</taxon>
        <taxon>lamiids</taxon>
        <taxon>Solanales</taxon>
        <taxon>Solanaceae</taxon>
        <taxon>Nicotianoideae</taxon>
        <taxon>Nicotianeae</taxon>
        <taxon>Nicotiana</taxon>
    </lineage>
</organism>
<keyword evidence="1" id="KW-1185">Reference proteome</keyword>
<dbReference type="GO" id="GO:0005819">
    <property type="term" value="C:spindle"/>
    <property type="evidence" value="ECO:0007669"/>
    <property type="project" value="InterPro"/>
</dbReference>
<gene>
    <name evidence="2" type="primary">LOC104211482</name>
</gene>
<reference evidence="2" key="2">
    <citation type="submission" date="2025-08" db="UniProtKB">
        <authorList>
            <consortium name="RefSeq"/>
        </authorList>
    </citation>
    <scope>IDENTIFICATION</scope>
    <source>
        <tissue evidence="2">Leaf</tissue>
    </source>
</reference>
<dbReference type="GO" id="GO:0060236">
    <property type="term" value="P:regulation of mitotic spindle organization"/>
    <property type="evidence" value="ECO:0007669"/>
    <property type="project" value="InterPro"/>
</dbReference>
<dbReference type="GO" id="GO:0090307">
    <property type="term" value="P:mitotic spindle assembly"/>
    <property type="evidence" value="ECO:0007669"/>
    <property type="project" value="TreeGrafter"/>
</dbReference>